<dbReference type="HOGENOM" id="CLU_782486_0_0_7"/>
<dbReference type="Gene3D" id="2.40.160.20">
    <property type="match status" value="1"/>
</dbReference>
<dbReference type="STRING" id="862908.BMS_1824"/>
<evidence type="ECO:0000313" key="3">
    <source>
        <dbReference type="EMBL" id="CBW26645.1"/>
    </source>
</evidence>
<name>E1X1Y5_HALMS</name>
<keyword evidence="2" id="KW-0732">Signal</keyword>
<sequence>MKTRHANKALLMLMLMGLSSQAIMAQGDPLLNDAESVLSSEQIDIDGSFNTPKQETAADRMAKLRKKLEERNEQMVSKKIEDMRLQEEQKLAKKLQKAFNAQAMAIDSVGTAQAAPVKKVVAPAPAPVVKKEEKKNKVIPSAGLMTISGEDGLELESSANINLTVENQITSRISVGLSVGYTKMGITDVANQYSGVNYYNSNVYNPYYNSGYYNTYGQGREMNYSRLGLEVNSKFFMSVESTIRPYLGLGVGYNRHSLAYENNQQYYYNNVTLGNEDFSSSYVAGSVLAGSEIHFTDTIGANLEFKYQKGFGDSFNTASASSNRNPDQVRLENVGTAIEKANNMSLNAGILIKF</sequence>
<feature type="coiled-coil region" evidence="1">
    <location>
        <begin position="54"/>
        <end position="81"/>
    </location>
</feature>
<dbReference type="InterPro" id="IPR011250">
    <property type="entry name" value="OMP/PagP_B-barrel"/>
</dbReference>
<dbReference type="PATRIC" id="fig|862908.3.peg.1729"/>
<gene>
    <name evidence="3" type="ordered locus">BMS_1824</name>
</gene>
<proteinExistence type="predicted"/>
<organism evidence="3 4">
    <name type="scientific">Halobacteriovorax marinus (strain ATCC BAA-682 / DSM 15412 / SJ)</name>
    <name type="common">Bacteriovorax marinus</name>
    <dbReference type="NCBI Taxonomy" id="862908"/>
    <lineage>
        <taxon>Bacteria</taxon>
        <taxon>Pseudomonadati</taxon>
        <taxon>Bdellovibrionota</taxon>
        <taxon>Bacteriovoracia</taxon>
        <taxon>Bacteriovoracales</taxon>
        <taxon>Halobacteriovoraceae</taxon>
        <taxon>Halobacteriovorax</taxon>
    </lineage>
</organism>
<reference evidence="4" key="1">
    <citation type="journal article" date="2013" name="ISME J.">
        <title>A small predatory core genome in the divergent marine Bacteriovorax marinus SJ and the terrestrial Bdellovibrio bacteriovorus.</title>
        <authorList>
            <person name="Crossman L.C."/>
            <person name="Chen H."/>
            <person name="Cerdeno-Tarraga A.M."/>
            <person name="Brooks K."/>
            <person name="Quail M.A."/>
            <person name="Pineiro S.A."/>
            <person name="Hobley L."/>
            <person name="Sockett R.E."/>
            <person name="Bentley S.D."/>
            <person name="Parkhill J."/>
            <person name="Williams H.N."/>
            <person name="Stine O.C."/>
        </authorList>
    </citation>
    <scope>NUCLEOTIDE SEQUENCE [LARGE SCALE GENOMIC DNA]</scope>
    <source>
        <strain evidence="4">ATCC BAA-682 / DSM 15412 / SJ</strain>
    </source>
</reference>
<protein>
    <recommendedName>
        <fullName evidence="5">Outer membrane protein beta-barrel domain-containing protein</fullName>
    </recommendedName>
</protein>
<evidence type="ECO:0000256" key="1">
    <source>
        <dbReference type="SAM" id="Coils"/>
    </source>
</evidence>
<evidence type="ECO:0000256" key="2">
    <source>
        <dbReference type="SAM" id="SignalP"/>
    </source>
</evidence>
<evidence type="ECO:0000313" key="4">
    <source>
        <dbReference type="Proteomes" id="UP000008963"/>
    </source>
</evidence>
<dbReference type="SUPFAM" id="SSF56925">
    <property type="entry name" value="OMPA-like"/>
    <property type="match status" value="1"/>
</dbReference>
<feature type="chain" id="PRO_5003154401" description="Outer membrane protein beta-barrel domain-containing protein" evidence="2">
    <location>
        <begin position="25"/>
        <end position="354"/>
    </location>
</feature>
<dbReference type="EMBL" id="FQ312005">
    <property type="protein sequence ID" value="CBW26645.1"/>
    <property type="molecule type" value="Genomic_DNA"/>
</dbReference>
<dbReference type="OrthoDB" id="5290159at2"/>
<dbReference type="Proteomes" id="UP000008963">
    <property type="component" value="Chromosome"/>
</dbReference>
<keyword evidence="4" id="KW-1185">Reference proteome</keyword>
<dbReference type="KEGG" id="bmx:BMS_1824"/>
<accession>E1X1Y5</accession>
<dbReference type="AlphaFoldDB" id="E1X1Y5"/>
<keyword evidence="1" id="KW-0175">Coiled coil</keyword>
<evidence type="ECO:0008006" key="5">
    <source>
        <dbReference type="Google" id="ProtNLM"/>
    </source>
</evidence>
<feature type="signal peptide" evidence="2">
    <location>
        <begin position="1"/>
        <end position="24"/>
    </location>
</feature>
<dbReference type="RefSeq" id="WP_014244426.1">
    <property type="nucleotide sequence ID" value="NC_016620.1"/>
</dbReference>